<dbReference type="PANTHER" id="PTHR23026:SF90">
    <property type="entry name" value="IODOTYROSINE DEIODINASE 1"/>
    <property type="match status" value="1"/>
</dbReference>
<dbReference type="GO" id="GO:0000166">
    <property type="term" value="F:nucleotide binding"/>
    <property type="evidence" value="ECO:0007669"/>
    <property type="project" value="UniProtKB-KW"/>
</dbReference>
<keyword evidence="3" id="KW-0285">Flavoprotein</keyword>
<organism evidence="14 15">
    <name type="scientific">Shimia gijangensis</name>
    <dbReference type="NCBI Taxonomy" id="1470563"/>
    <lineage>
        <taxon>Bacteria</taxon>
        <taxon>Pseudomonadati</taxon>
        <taxon>Pseudomonadota</taxon>
        <taxon>Alphaproteobacteria</taxon>
        <taxon>Rhodobacterales</taxon>
        <taxon>Roseobacteraceae</taxon>
    </lineage>
</organism>
<evidence type="ECO:0000256" key="7">
    <source>
        <dbReference type="ARBA" id="ARBA00023002"/>
    </source>
</evidence>
<evidence type="ECO:0000256" key="12">
    <source>
        <dbReference type="ARBA" id="ARBA00068702"/>
    </source>
</evidence>
<dbReference type="GO" id="GO:0009236">
    <property type="term" value="P:cobalamin biosynthetic process"/>
    <property type="evidence" value="ECO:0007669"/>
    <property type="project" value="UniProtKB-KW"/>
</dbReference>
<sequence>MVSMKGNNMDQSVSNTYADSGFADAEREALYKTIFTRRDVRGQFTPDPVSEEALSRVLMAAHYAPSVGFMQPWNFVVVRAKETKQKVRDLFQTAHDEAANMFEEARRDTYHNLKLEGIMESPINICITCDRDRAGPVVIGRTHAPVMDVYSSVCAVQNLWLAARAEGLGLGWVSIFNHKHLKSILNLPDRVIPVAYVCLGHVSHFKDKPELQTAGWRRRLPLGDVVNFEGYDQGSDDPYAARLLAQIREDQEKIETQGYRGDFASDPSAF</sequence>
<evidence type="ECO:0000256" key="11">
    <source>
        <dbReference type="ARBA" id="ARBA00066311"/>
    </source>
</evidence>
<dbReference type="GO" id="GO:0102919">
    <property type="term" value="F:5,6-dimethylbenzimidazole synthase activity"/>
    <property type="evidence" value="ECO:0007669"/>
    <property type="project" value="UniProtKB-EC"/>
</dbReference>
<dbReference type="FunFam" id="3.40.109.10:FF:000013">
    <property type="entry name" value="5,6-dimethylbenzimidazole synthase"/>
    <property type="match status" value="1"/>
</dbReference>
<comment type="catalytic activity">
    <reaction evidence="9">
        <text>FMNH2 + O2 = dialurate + 5,6-dimethylbenzimidazole + D-erythrose 4-phosphate + H(+)</text>
        <dbReference type="Rhea" id="RHEA:27345"/>
        <dbReference type="ChEBI" id="CHEBI:15378"/>
        <dbReference type="ChEBI" id="CHEBI:15379"/>
        <dbReference type="ChEBI" id="CHEBI:15890"/>
        <dbReference type="ChEBI" id="CHEBI:16897"/>
        <dbReference type="ChEBI" id="CHEBI:57618"/>
        <dbReference type="ChEBI" id="CHEBI:140629"/>
        <dbReference type="EC" id="1.13.11.79"/>
    </reaction>
</comment>
<name>A0A1M6J7N9_9RHOB</name>
<comment type="subunit">
    <text evidence="1">Homooctamer.</text>
</comment>
<keyword evidence="15" id="KW-1185">Reference proteome</keyword>
<evidence type="ECO:0000256" key="2">
    <source>
        <dbReference type="ARBA" id="ARBA00022573"/>
    </source>
</evidence>
<evidence type="ECO:0000256" key="1">
    <source>
        <dbReference type="ARBA" id="ARBA00011823"/>
    </source>
</evidence>
<dbReference type="GO" id="GO:0016705">
    <property type="term" value="F:oxidoreductase activity, acting on paired donors, with incorporation or reduction of molecular oxygen"/>
    <property type="evidence" value="ECO:0007669"/>
    <property type="project" value="UniProtKB-ARBA"/>
</dbReference>
<protein>
    <recommendedName>
        <fullName evidence="12">5,6-dimethylbenzimidazole synthase</fullName>
        <ecNumber evidence="11">1.13.11.79</ecNumber>
    </recommendedName>
</protein>
<evidence type="ECO:0000313" key="15">
    <source>
        <dbReference type="Proteomes" id="UP000183982"/>
    </source>
</evidence>
<accession>A0A1M6J7N9</accession>
<dbReference type="Pfam" id="PF00881">
    <property type="entry name" value="Nitroreductase"/>
    <property type="match status" value="1"/>
</dbReference>
<evidence type="ECO:0000256" key="9">
    <source>
        <dbReference type="ARBA" id="ARBA00051314"/>
    </source>
</evidence>
<dbReference type="InterPro" id="IPR012825">
    <property type="entry name" value="BluB"/>
</dbReference>
<dbReference type="SUPFAM" id="SSF55469">
    <property type="entry name" value="FMN-dependent nitroreductase-like"/>
    <property type="match status" value="1"/>
</dbReference>
<dbReference type="EMBL" id="FQZQ01000008">
    <property type="protein sequence ID" value="SHJ42714.1"/>
    <property type="molecule type" value="Genomic_DNA"/>
</dbReference>
<gene>
    <name evidence="14" type="ORF">SAMN05444000_108132</name>
</gene>
<dbReference type="STRING" id="1470563.SAMN05444000_108132"/>
<dbReference type="PANTHER" id="PTHR23026">
    <property type="entry name" value="NADPH NITROREDUCTASE"/>
    <property type="match status" value="1"/>
</dbReference>
<dbReference type="Gene3D" id="3.40.109.10">
    <property type="entry name" value="NADH Oxidase"/>
    <property type="match status" value="1"/>
</dbReference>
<dbReference type="InterPro" id="IPR050627">
    <property type="entry name" value="Nitroreductase/BluB"/>
</dbReference>
<keyword evidence="4" id="KW-0288">FMN</keyword>
<dbReference type="Proteomes" id="UP000183982">
    <property type="component" value="Unassembled WGS sequence"/>
</dbReference>
<keyword evidence="5" id="KW-0547">Nucleotide-binding</keyword>
<evidence type="ECO:0000256" key="3">
    <source>
        <dbReference type="ARBA" id="ARBA00022630"/>
    </source>
</evidence>
<dbReference type="AlphaFoldDB" id="A0A1M6J7N9"/>
<evidence type="ECO:0000256" key="4">
    <source>
        <dbReference type="ARBA" id="ARBA00022643"/>
    </source>
</evidence>
<keyword evidence="2" id="KW-0169">Cobalamin biosynthesis</keyword>
<evidence type="ECO:0000256" key="8">
    <source>
        <dbReference type="ARBA" id="ARBA00023027"/>
    </source>
</evidence>
<dbReference type="CDD" id="cd02145">
    <property type="entry name" value="BluB"/>
    <property type="match status" value="1"/>
</dbReference>
<evidence type="ECO:0000256" key="5">
    <source>
        <dbReference type="ARBA" id="ARBA00022741"/>
    </source>
</evidence>
<evidence type="ECO:0000256" key="6">
    <source>
        <dbReference type="ARBA" id="ARBA00022857"/>
    </source>
</evidence>
<dbReference type="InterPro" id="IPR029479">
    <property type="entry name" value="Nitroreductase"/>
</dbReference>
<dbReference type="InterPro" id="IPR000415">
    <property type="entry name" value="Nitroreductase-like"/>
</dbReference>
<evidence type="ECO:0000256" key="10">
    <source>
        <dbReference type="ARBA" id="ARBA00061097"/>
    </source>
</evidence>
<dbReference type="EC" id="1.13.11.79" evidence="11"/>
<keyword evidence="6" id="KW-0521">NADP</keyword>
<keyword evidence="7" id="KW-0560">Oxidoreductase</keyword>
<keyword evidence="8" id="KW-0520">NAD</keyword>
<dbReference type="NCBIfam" id="TIGR02476">
    <property type="entry name" value="BluB"/>
    <property type="match status" value="1"/>
</dbReference>
<comment type="similarity">
    <text evidence="10">Belongs to the BluB family.</text>
</comment>
<proteinExistence type="inferred from homology"/>
<feature type="domain" description="Nitroreductase" evidence="13">
    <location>
        <begin position="35"/>
        <end position="201"/>
    </location>
</feature>
<reference evidence="15" key="1">
    <citation type="submission" date="2016-11" db="EMBL/GenBank/DDBJ databases">
        <authorList>
            <person name="Varghese N."/>
            <person name="Submissions S."/>
        </authorList>
    </citation>
    <scope>NUCLEOTIDE SEQUENCE [LARGE SCALE GENOMIC DNA]</scope>
    <source>
        <strain evidence="15">DSM 100564</strain>
    </source>
</reference>
<evidence type="ECO:0000313" key="14">
    <source>
        <dbReference type="EMBL" id="SHJ42714.1"/>
    </source>
</evidence>
<evidence type="ECO:0000259" key="13">
    <source>
        <dbReference type="Pfam" id="PF00881"/>
    </source>
</evidence>